<comment type="similarity">
    <text evidence="1">Belongs to the LysR transcriptional regulatory family.</text>
</comment>
<accession>A0ABX2G4A4</accession>
<protein>
    <submittedName>
        <fullName evidence="6">DNA-binding transcriptional LysR family regulator</fullName>
    </submittedName>
</protein>
<dbReference type="InterPro" id="IPR058163">
    <property type="entry name" value="LysR-type_TF_proteobact-type"/>
</dbReference>
<organism evidence="6 7">
    <name type="scientific">Sphaerotilus uruguayifluvii</name>
    <dbReference type="NCBI Taxonomy" id="2735897"/>
    <lineage>
        <taxon>Bacteria</taxon>
        <taxon>Pseudomonadati</taxon>
        <taxon>Pseudomonadota</taxon>
        <taxon>Betaproteobacteria</taxon>
        <taxon>Burkholderiales</taxon>
        <taxon>Sphaerotilaceae</taxon>
        <taxon>Sphaerotilus</taxon>
    </lineage>
</organism>
<reference evidence="6 7" key="1">
    <citation type="submission" date="2020-05" db="EMBL/GenBank/DDBJ databases">
        <title>Genomic Encyclopedia of Type Strains, Phase IV (KMG-V): Genome sequencing to study the core and pangenomes of soil and plant-associated prokaryotes.</title>
        <authorList>
            <person name="Whitman W."/>
        </authorList>
    </citation>
    <scope>NUCLEOTIDE SEQUENCE [LARGE SCALE GENOMIC DNA]</scope>
    <source>
        <strain evidence="6 7">C29</strain>
    </source>
</reference>
<comment type="caution">
    <text evidence="6">The sequence shown here is derived from an EMBL/GenBank/DDBJ whole genome shotgun (WGS) entry which is preliminary data.</text>
</comment>
<keyword evidence="4" id="KW-0804">Transcription</keyword>
<dbReference type="Proteomes" id="UP001516061">
    <property type="component" value="Unassembled WGS sequence"/>
</dbReference>
<dbReference type="InterPro" id="IPR036390">
    <property type="entry name" value="WH_DNA-bd_sf"/>
</dbReference>
<keyword evidence="2" id="KW-0805">Transcription regulation</keyword>
<dbReference type="Gene3D" id="3.40.190.10">
    <property type="entry name" value="Periplasmic binding protein-like II"/>
    <property type="match status" value="2"/>
</dbReference>
<dbReference type="InterPro" id="IPR005119">
    <property type="entry name" value="LysR_subst-bd"/>
</dbReference>
<dbReference type="InterPro" id="IPR000847">
    <property type="entry name" value="LysR_HTH_N"/>
</dbReference>
<dbReference type="RefSeq" id="WP_173806122.1">
    <property type="nucleotide sequence ID" value="NZ_JABSNM010000012.1"/>
</dbReference>
<dbReference type="SUPFAM" id="SSF46785">
    <property type="entry name" value="Winged helix' DNA-binding domain"/>
    <property type="match status" value="1"/>
</dbReference>
<dbReference type="SUPFAM" id="SSF53850">
    <property type="entry name" value="Periplasmic binding protein-like II"/>
    <property type="match status" value="1"/>
</dbReference>
<evidence type="ECO:0000313" key="7">
    <source>
        <dbReference type="Proteomes" id="UP001516061"/>
    </source>
</evidence>
<proteinExistence type="inferred from homology"/>
<evidence type="ECO:0000256" key="3">
    <source>
        <dbReference type="ARBA" id="ARBA00023125"/>
    </source>
</evidence>
<evidence type="ECO:0000313" key="6">
    <source>
        <dbReference type="EMBL" id="NRT57122.1"/>
    </source>
</evidence>
<dbReference type="InterPro" id="IPR036388">
    <property type="entry name" value="WH-like_DNA-bd_sf"/>
</dbReference>
<dbReference type="PROSITE" id="PS50931">
    <property type="entry name" value="HTH_LYSR"/>
    <property type="match status" value="1"/>
</dbReference>
<sequence length="313" mass="33151">MTLPLSPAGADVRFPSIEGLRAFEAVARLGSFERAAEELAVTASAVSKRVATLEDLLGTPLLIRQPRAVLPTPAGREYLEQVRVALGLLAAVPLHRRPVQRQQRLRVSSPPTFARQVLVPLLAEHAAAWPQVELEIVLSIPYVDGLKVDADVEIRNGDPAAAGVPALMDDVLVPVAAPALLRRLAPLAVPADLAGAPLLRAPLEPWRPWLRAAGLDWDEPARGPRLFDLGLALEAAACGHGIALARPSLARPWLQAGTLRPLFVTSGPTVRPPGLYHAVVHQGGQAAQDFAAWLARRAGELCDTAVAGLSAVG</sequence>
<keyword evidence="7" id="KW-1185">Reference proteome</keyword>
<gene>
    <name evidence="6" type="ORF">HNQ01_002871</name>
</gene>
<feature type="domain" description="HTH lysR-type" evidence="5">
    <location>
        <begin position="15"/>
        <end position="72"/>
    </location>
</feature>
<dbReference type="PANTHER" id="PTHR30537:SF79">
    <property type="entry name" value="TRANSCRIPTIONAL REGULATOR-RELATED"/>
    <property type="match status" value="1"/>
</dbReference>
<evidence type="ECO:0000256" key="1">
    <source>
        <dbReference type="ARBA" id="ARBA00009437"/>
    </source>
</evidence>
<evidence type="ECO:0000256" key="4">
    <source>
        <dbReference type="ARBA" id="ARBA00023163"/>
    </source>
</evidence>
<evidence type="ECO:0000259" key="5">
    <source>
        <dbReference type="PROSITE" id="PS50931"/>
    </source>
</evidence>
<name>A0ABX2G4A4_9BURK</name>
<evidence type="ECO:0000256" key="2">
    <source>
        <dbReference type="ARBA" id="ARBA00023015"/>
    </source>
</evidence>
<keyword evidence="3 6" id="KW-0238">DNA-binding</keyword>
<dbReference type="Pfam" id="PF03466">
    <property type="entry name" value="LysR_substrate"/>
    <property type="match status" value="1"/>
</dbReference>
<dbReference type="EMBL" id="JABSNM010000012">
    <property type="protein sequence ID" value="NRT57122.1"/>
    <property type="molecule type" value="Genomic_DNA"/>
</dbReference>
<dbReference type="PANTHER" id="PTHR30537">
    <property type="entry name" value="HTH-TYPE TRANSCRIPTIONAL REGULATOR"/>
    <property type="match status" value="1"/>
</dbReference>
<dbReference type="GO" id="GO:0003677">
    <property type="term" value="F:DNA binding"/>
    <property type="evidence" value="ECO:0007669"/>
    <property type="project" value="UniProtKB-KW"/>
</dbReference>
<dbReference type="Pfam" id="PF00126">
    <property type="entry name" value="HTH_1"/>
    <property type="match status" value="1"/>
</dbReference>
<dbReference type="Gene3D" id="1.10.10.10">
    <property type="entry name" value="Winged helix-like DNA-binding domain superfamily/Winged helix DNA-binding domain"/>
    <property type="match status" value="1"/>
</dbReference>